<organism evidence="2 3">
    <name type="scientific">Arachis hypogaea</name>
    <name type="common">Peanut</name>
    <dbReference type="NCBI Taxonomy" id="3818"/>
    <lineage>
        <taxon>Eukaryota</taxon>
        <taxon>Viridiplantae</taxon>
        <taxon>Streptophyta</taxon>
        <taxon>Embryophyta</taxon>
        <taxon>Tracheophyta</taxon>
        <taxon>Spermatophyta</taxon>
        <taxon>Magnoliopsida</taxon>
        <taxon>eudicotyledons</taxon>
        <taxon>Gunneridae</taxon>
        <taxon>Pentapetalae</taxon>
        <taxon>rosids</taxon>
        <taxon>fabids</taxon>
        <taxon>Fabales</taxon>
        <taxon>Fabaceae</taxon>
        <taxon>Papilionoideae</taxon>
        <taxon>50 kb inversion clade</taxon>
        <taxon>dalbergioids sensu lato</taxon>
        <taxon>Dalbergieae</taxon>
        <taxon>Pterocarpus clade</taxon>
        <taxon>Arachis</taxon>
    </lineage>
</organism>
<dbReference type="EMBL" id="SDMP01000013">
    <property type="protein sequence ID" value="RYR21628.1"/>
    <property type="molecule type" value="Genomic_DNA"/>
</dbReference>
<proteinExistence type="predicted"/>
<dbReference type="PANTHER" id="PTHR33144">
    <property type="entry name" value="OS10G0409366 PROTEIN-RELATED"/>
    <property type="match status" value="1"/>
</dbReference>
<comment type="caution">
    <text evidence="2">The sequence shown here is derived from an EMBL/GenBank/DDBJ whole genome shotgun (WGS) entry which is preliminary data.</text>
</comment>
<keyword evidence="3" id="KW-1185">Reference proteome</keyword>
<reference evidence="2 3" key="1">
    <citation type="submission" date="2019-01" db="EMBL/GenBank/DDBJ databases">
        <title>Sequencing of cultivated peanut Arachis hypogaea provides insights into genome evolution and oil improvement.</title>
        <authorList>
            <person name="Chen X."/>
        </authorList>
    </citation>
    <scope>NUCLEOTIDE SEQUENCE [LARGE SCALE GENOMIC DNA]</scope>
    <source>
        <strain evidence="3">cv. Fuhuasheng</strain>
        <tissue evidence="2">Leaves</tissue>
    </source>
</reference>
<sequence>MFHFNKDSRKIIKHAILKSIGRFWKETRNRLYYNYYDSEKMIKQHIEKRLPRISADHWRWFFHYHNSNDTQEKCRKSTVNRSKQLYTHTDGSKSLARCREKESELQGKKVGRGELWISVYERRDGSYIHEEARTIGNDSLAQTLRKEHPSRVRGVNFEPTSSQLFGTTSHQPGNGVQREETQRDATFSAKCFVKCAKIMR</sequence>
<dbReference type="AlphaFoldDB" id="A0A445A5E4"/>
<feature type="compositionally biased region" description="Polar residues" evidence="1">
    <location>
        <begin position="158"/>
        <end position="174"/>
    </location>
</feature>
<dbReference type="PANTHER" id="PTHR33144:SF45">
    <property type="entry name" value="TRANSPOSASE TNP1_EN_SPM-LIKE DOMAIN-CONTAINING PROTEIN"/>
    <property type="match status" value="1"/>
</dbReference>
<name>A0A445A5E4_ARAHY</name>
<accession>A0A445A5E4</accession>
<dbReference type="Pfam" id="PF03004">
    <property type="entry name" value="Transposase_24"/>
    <property type="match status" value="1"/>
</dbReference>
<evidence type="ECO:0000313" key="2">
    <source>
        <dbReference type="EMBL" id="RYR21628.1"/>
    </source>
</evidence>
<evidence type="ECO:0000313" key="3">
    <source>
        <dbReference type="Proteomes" id="UP000289738"/>
    </source>
</evidence>
<gene>
    <name evidence="2" type="ORF">Ahy_B03g066937</name>
</gene>
<dbReference type="Proteomes" id="UP000289738">
    <property type="component" value="Chromosome B03"/>
</dbReference>
<feature type="region of interest" description="Disordered" evidence="1">
    <location>
        <begin position="154"/>
        <end position="181"/>
    </location>
</feature>
<protein>
    <submittedName>
        <fullName evidence="2">Uncharacterized protein</fullName>
    </submittedName>
</protein>
<dbReference type="InterPro" id="IPR004252">
    <property type="entry name" value="Probable_transposase_24"/>
</dbReference>
<evidence type="ECO:0000256" key="1">
    <source>
        <dbReference type="SAM" id="MobiDB-lite"/>
    </source>
</evidence>